<feature type="signal peptide" evidence="1">
    <location>
        <begin position="1"/>
        <end position="19"/>
    </location>
</feature>
<name>A0AAE0I5Y0_9PEZI</name>
<evidence type="ECO:0000313" key="4">
    <source>
        <dbReference type="Proteomes" id="UP001283341"/>
    </source>
</evidence>
<dbReference type="PANTHER" id="PTHR30383">
    <property type="entry name" value="THIOESTERASE 1/PROTEASE 1/LYSOPHOSPHOLIPASE L1"/>
    <property type="match status" value="1"/>
</dbReference>
<dbReference type="Proteomes" id="UP001283341">
    <property type="component" value="Unassembled WGS sequence"/>
</dbReference>
<dbReference type="InterPro" id="IPR036514">
    <property type="entry name" value="SGNH_hydro_sf"/>
</dbReference>
<comment type="caution">
    <text evidence="3">The sequence shown here is derived from an EMBL/GenBank/DDBJ whole genome shotgun (WGS) entry which is preliminary data.</text>
</comment>
<proteinExistence type="predicted"/>
<dbReference type="CDD" id="cd01833">
    <property type="entry name" value="XynB_like"/>
    <property type="match status" value="1"/>
</dbReference>
<keyword evidence="4" id="KW-1185">Reference proteome</keyword>
<dbReference type="InterPro" id="IPR013830">
    <property type="entry name" value="SGNH_hydro"/>
</dbReference>
<dbReference type="EMBL" id="JAUEDM010000004">
    <property type="protein sequence ID" value="KAK3318975.1"/>
    <property type="molecule type" value="Genomic_DNA"/>
</dbReference>
<dbReference type="PANTHER" id="PTHR30383:SF2">
    <property type="entry name" value="CELLULOSE-BINDING PROTEIN"/>
    <property type="match status" value="1"/>
</dbReference>
<keyword evidence="3" id="KW-0378">Hydrolase</keyword>
<protein>
    <submittedName>
        <fullName evidence="3">SGNH hydrolase-type esterase domain-containing protein</fullName>
    </submittedName>
</protein>
<reference evidence="3" key="1">
    <citation type="journal article" date="2023" name="Mol. Phylogenet. Evol.">
        <title>Genome-scale phylogeny and comparative genomics of the fungal order Sordariales.</title>
        <authorList>
            <person name="Hensen N."/>
            <person name="Bonometti L."/>
            <person name="Westerberg I."/>
            <person name="Brannstrom I.O."/>
            <person name="Guillou S."/>
            <person name="Cros-Aarteil S."/>
            <person name="Calhoun S."/>
            <person name="Haridas S."/>
            <person name="Kuo A."/>
            <person name="Mondo S."/>
            <person name="Pangilinan J."/>
            <person name="Riley R."/>
            <person name="LaButti K."/>
            <person name="Andreopoulos B."/>
            <person name="Lipzen A."/>
            <person name="Chen C."/>
            <person name="Yan M."/>
            <person name="Daum C."/>
            <person name="Ng V."/>
            <person name="Clum A."/>
            <person name="Steindorff A."/>
            <person name="Ohm R.A."/>
            <person name="Martin F."/>
            <person name="Silar P."/>
            <person name="Natvig D.O."/>
            <person name="Lalanne C."/>
            <person name="Gautier V."/>
            <person name="Ament-Velasquez S.L."/>
            <person name="Kruys A."/>
            <person name="Hutchinson M.I."/>
            <person name="Powell A.J."/>
            <person name="Barry K."/>
            <person name="Miller A.N."/>
            <person name="Grigoriev I.V."/>
            <person name="Debuchy R."/>
            <person name="Gladieux P."/>
            <person name="Hiltunen Thoren M."/>
            <person name="Johannesson H."/>
        </authorList>
    </citation>
    <scope>NUCLEOTIDE SEQUENCE</scope>
    <source>
        <strain evidence="3">CBS 118394</strain>
    </source>
</reference>
<dbReference type="AlphaFoldDB" id="A0AAE0I5Y0"/>
<dbReference type="GO" id="GO:0004622">
    <property type="term" value="F:phosphatidylcholine lysophospholipase activity"/>
    <property type="evidence" value="ECO:0007669"/>
    <property type="project" value="TreeGrafter"/>
</dbReference>
<gene>
    <name evidence="3" type="ORF">B0H66DRAFT_517422</name>
</gene>
<evidence type="ECO:0000259" key="2">
    <source>
        <dbReference type="Pfam" id="PF13472"/>
    </source>
</evidence>
<dbReference type="InterPro" id="IPR051532">
    <property type="entry name" value="Ester_Hydrolysis_Enzymes"/>
</dbReference>
<dbReference type="SUPFAM" id="SSF52266">
    <property type="entry name" value="SGNH hydrolase"/>
    <property type="match status" value="1"/>
</dbReference>
<accession>A0AAE0I5Y0</accession>
<feature type="domain" description="SGNH hydrolase-type esterase" evidence="2">
    <location>
        <begin position="29"/>
        <end position="211"/>
    </location>
</feature>
<sequence>MRFFFGFLAVLASVSVGSAQSGTPVRIMALGDSITGSPGCWRALLWRKLQTAGITNTKFVGTLPAQGCGFTYDGANEGHGGFLATGIVSSKQLPGWLSQTHPDIVMMHLGTNDVWNSKSPTEILAAFDTLLEQMRASKRTIKILVAQIIPMNPPNCSQCGQRVVALNKAIPDWAAGKNSTDSPVVVVDCWTGFDTAKDTQDGVHPISSGNEKLANCWYGPLVKAIQS</sequence>
<reference evidence="3" key="2">
    <citation type="submission" date="2023-06" db="EMBL/GenBank/DDBJ databases">
        <authorList>
            <consortium name="Lawrence Berkeley National Laboratory"/>
            <person name="Haridas S."/>
            <person name="Hensen N."/>
            <person name="Bonometti L."/>
            <person name="Westerberg I."/>
            <person name="Brannstrom I.O."/>
            <person name="Guillou S."/>
            <person name="Cros-Aarteil S."/>
            <person name="Calhoun S."/>
            <person name="Kuo A."/>
            <person name="Mondo S."/>
            <person name="Pangilinan J."/>
            <person name="Riley R."/>
            <person name="Labutti K."/>
            <person name="Andreopoulos B."/>
            <person name="Lipzen A."/>
            <person name="Chen C."/>
            <person name="Yanf M."/>
            <person name="Daum C."/>
            <person name="Ng V."/>
            <person name="Clum A."/>
            <person name="Steindorff A."/>
            <person name="Ohm R."/>
            <person name="Martin F."/>
            <person name="Silar P."/>
            <person name="Natvig D."/>
            <person name="Lalanne C."/>
            <person name="Gautier V."/>
            <person name="Ament-Velasquez S.L."/>
            <person name="Kruys A."/>
            <person name="Hutchinson M.I."/>
            <person name="Powell A.J."/>
            <person name="Barry K."/>
            <person name="Miller A.N."/>
            <person name="Grigoriev I.V."/>
            <person name="Debuchy R."/>
            <person name="Gladieux P."/>
            <person name="Thoren M.H."/>
            <person name="Johannesson H."/>
        </authorList>
    </citation>
    <scope>NUCLEOTIDE SEQUENCE</scope>
    <source>
        <strain evidence="3">CBS 118394</strain>
    </source>
</reference>
<organism evidence="3 4">
    <name type="scientific">Apodospora peruviana</name>
    <dbReference type="NCBI Taxonomy" id="516989"/>
    <lineage>
        <taxon>Eukaryota</taxon>
        <taxon>Fungi</taxon>
        <taxon>Dikarya</taxon>
        <taxon>Ascomycota</taxon>
        <taxon>Pezizomycotina</taxon>
        <taxon>Sordariomycetes</taxon>
        <taxon>Sordariomycetidae</taxon>
        <taxon>Sordariales</taxon>
        <taxon>Lasiosphaeriaceae</taxon>
        <taxon>Apodospora</taxon>
    </lineage>
</organism>
<feature type="chain" id="PRO_5042154519" evidence="1">
    <location>
        <begin position="20"/>
        <end position="227"/>
    </location>
</feature>
<evidence type="ECO:0000313" key="3">
    <source>
        <dbReference type="EMBL" id="KAK3318975.1"/>
    </source>
</evidence>
<keyword evidence="1" id="KW-0732">Signal</keyword>
<evidence type="ECO:0000256" key="1">
    <source>
        <dbReference type="SAM" id="SignalP"/>
    </source>
</evidence>
<dbReference type="Pfam" id="PF13472">
    <property type="entry name" value="Lipase_GDSL_2"/>
    <property type="match status" value="1"/>
</dbReference>
<dbReference type="Gene3D" id="3.40.50.1110">
    <property type="entry name" value="SGNH hydrolase"/>
    <property type="match status" value="1"/>
</dbReference>